<protein>
    <recommendedName>
        <fullName evidence="1">LPS-assembly protein LptD</fullName>
    </recommendedName>
</protein>
<dbReference type="HAMAP" id="MF_01411">
    <property type="entry name" value="LPS_assembly_LptD"/>
    <property type="match status" value="1"/>
</dbReference>
<organism evidence="4 5">
    <name type="scientific">Methylobrevis albus</name>
    <dbReference type="NCBI Taxonomy" id="2793297"/>
    <lineage>
        <taxon>Bacteria</taxon>
        <taxon>Pseudomonadati</taxon>
        <taxon>Pseudomonadota</taxon>
        <taxon>Alphaproteobacteria</taxon>
        <taxon>Hyphomicrobiales</taxon>
        <taxon>Pleomorphomonadaceae</taxon>
        <taxon>Methylobrevis</taxon>
    </lineage>
</organism>
<dbReference type="GO" id="GO:0043165">
    <property type="term" value="P:Gram-negative-bacterium-type cell outer membrane assembly"/>
    <property type="evidence" value="ECO:0007669"/>
    <property type="project" value="UniProtKB-UniRule"/>
</dbReference>
<comment type="caution">
    <text evidence="4">The sequence shown here is derived from an EMBL/GenBank/DDBJ whole genome shotgun (WGS) entry which is preliminary data.</text>
</comment>
<dbReference type="PANTHER" id="PTHR30189">
    <property type="entry name" value="LPS-ASSEMBLY PROTEIN"/>
    <property type="match status" value="1"/>
</dbReference>
<comment type="subunit">
    <text evidence="1">Component of the lipopolysaccharide transport and assembly complex.</text>
</comment>
<name>A0A931I3R3_9HYPH</name>
<evidence type="ECO:0000256" key="1">
    <source>
        <dbReference type="HAMAP-Rule" id="MF_01411"/>
    </source>
</evidence>
<gene>
    <name evidence="1" type="primary">lptD</name>
    <name evidence="4" type="ORF">I5731_17910</name>
</gene>
<dbReference type="RefSeq" id="WP_197312782.1">
    <property type="nucleotide sequence ID" value="NZ_JADZLT010000056.1"/>
</dbReference>
<evidence type="ECO:0000259" key="3">
    <source>
        <dbReference type="Pfam" id="PF04453"/>
    </source>
</evidence>
<keyword evidence="1" id="KW-0998">Cell outer membrane</keyword>
<proteinExistence type="inferred from homology"/>
<accession>A0A931I3R3</accession>
<dbReference type="GO" id="GO:0015920">
    <property type="term" value="P:lipopolysaccharide transport"/>
    <property type="evidence" value="ECO:0007669"/>
    <property type="project" value="InterPro"/>
</dbReference>
<comment type="subcellular location">
    <subcellularLocation>
        <location evidence="1">Cell outer membrane</location>
    </subcellularLocation>
</comment>
<dbReference type="InterPro" id="IPR007543">
    <property type="entry name" value="LptD_C"/>
</dbReference>
<dbReference type="EMBL" id="JADZLT010000056">
    <property type="protein sequence ID" value="MBH0239700.1"/>
    <property type="molecule type" value="Genomic_DNA"/>
</dbReference>
<keyword evidence="5" id="KW-1185">Reference proteome</keyword>
<dbReference type="GO" id="GO:0009279">
    <property type="term" value="C:cell outer membrane"/>
    <property type="evidence" value="ECO:0007669"/>
    <property type="project" value="UniProtKB-SubCell"/>
</dbReference>
<feature type="transmembrane region" description="Helical" evidence="2">
    <location>
        <begin position="20"/>
        <end position="40"/>
    </location>
</feature>
<dbReference type="GO" id="GO:1990351">
    <property type="term" value="C:transporter complex"/>
    <property type="evidence" value="ECO:0007669"/>
    <property type="project" value="TreeGrafter"/>
</dbReference>
<evidence type="ECO:0000313" key="4">
    <source>
        <dbReference type="EMBL" id="MBH0239700.1"/>
    </source>
</evidence>
<dbReference type="Proteomes" id="UP000631694">
    <property type="component" value="Unassembled WGS sequence"/>
</dbReference>
<keyword evidence="1 2" id="KW-0472">Membrane</keyword>
<keyword evidence="2" id="KW-1133">Transmembrane helix</keyword>
<keyword evidence="1" id="KW-0732">Signal</keyword>
<dbReference type="AlphaFoldDB" id="A0A931I3R3"/>
<dbReference type="Gene3D" id="2.60.450.10">
    <property type="entry name" value="Lipopolysaccharide (LPS) transport protein A like domain"/>
    <property type="match status" value="1"/>
</dbReference>
<dbReference type="Pfam" id="PF04453">
    <property type="entry name" value="LptD"/>
    <property type="match status" value="2"/>
</dbReference>
<comment type="similarity">
    <text evidence="1">Belongs to the LptD family.</text>
</comment>
<evidence type="ECO:0000313" key="5">
    <source>
        <dbReference type="Proteomes" id="UP000631694"/>
    </source>
</evidence>
<dbReference type="InterPro" id="IPR020889">
    <property type="entry name" value="LipoPS_assembly_LptD"/>
</dbReference>
<dbReference type="PANTHER" id="PTHR30189:SF1">
    <property type="entry name" value="LPS-ASSEMBLY PROTEIN LPTD"/>
    <property type="match status" value="1"/>
</dbReference>
<feature type="domain" description="LptD C-terminal" evidence="3">
    <location>
        <begin position="704"/>
        <end position="770"/>
    </location>
</feature>
<reference evidence="4" key="1">
    <citation type="submission" date="2020-12" db="EMBL/GenBank/DDBJ databases">
        <title>Methylobrevis albus sp. nov., isolated from fresh water lack sediment.</title>
        <authorList>
            <person name="Zou Q."/>
        </authorList>
    </citation>
    <scope>NUCLEOTIDE SEQUENCE</scope>
    <source>
        <strain evidence="4">L22</strain>
    </source>
</reference>
<feature type="domain" description="LptD C-terminal" evidence="3">
    <location>
        <begin position="323"/>
        <end position="702"/>
    </location>
</feature>
<sequence length="796" mass="86809">MRLGTSLPDDPSPAIRTRRLSAGASLLAGVSLAAMLIAGLPAAAQDASANGSLGDLLATQAATSDQRMVLEADTLVYDIDTEQVSAVGNVVIYYGDYVLVAERVEVDRRTQMVTAIGSVELTEPGGNIVRSERVELADDLSRGVVEAFEVVTSQRTAFRSARATREGDDVTTFEDSTYLPCVDCDGVKGKEPIWRIKARRIIHKQGEQTVTMRDASFEFLGVPIAWVPVLTQPDPTVRRKTGFLAPSPVYNDDLGLGVVVPYFWALAPNMDLTFRPAVYSRQGFLADAEFRHRLIDGAYSIRVAGIHQSDPDAFDGTSGDVQNRAALFSTGEFKINQRWKWGWDIAVASDRSFLNDYDLPKASNDAAISDLYLIGAGNRSRFEAHAYGILVQQEDEAFNGVALQPQDVDLQDKQPFVHPVVDYYKVFDQQIAGGEVKLEGNFTSLTRQEDDIFAFGVGDERFRGVGGTFTRASADVSWRRRFVDPLGQVFTPFAGVSGDVFYSTLHDDSTANIDEGAFGRVMPRIGLEYSYPILAQSALGTQVFEPIAQLIVRPDEMLLGEVPNEDSQSLVFDETSLFDIDKFSGFDREEGGTRLNVGLRNTTNLAIGGSISALIGQSFHLAGRNSYAADNVYGTGLDSGLASDKSDYVAGLSIATGQGLQFGARARFDDEDFSVQRAEAQLLGLSGPLTASLTYAFLREQPDLGITTNRSELQSAVSLRLDANWRIFGSTRFDIINDNFVRDAVGIAYDDEAFSVSLSYAEDRTRANGEPIDRTVFLQLGFRTLGDISASADVLD</sequence>
<evidence type="ECO:0000256" key="2">
    <source>
        <dbReference type="SAM" id="Phobius"/>
    </source>
</evidence>
<comment type="function">
    <text evidence="1">Involved in the assembly of lipopolysaccharide (LPS) at the surface of the outer membrane.</text>
</comment>
<dbReference type="InterPro" id="IPR050218">
    <property type="entry name" value="LptD"/>
</dbReference>
<comment type="caution">
    <text evidence="1">Lacks conserved residue(s) required for the propagation of feature annotation.</text>
</comment>
<keyword evidence="2" id="KW-0812">Transmembrane</keyword>